<dbReference type="InterPro" id="IPR000184">
    <property type="entry name" value="Bac_surfAg_D15"/>
</dbReference>
<reference evidence="4 5" key="1">
    <citation type="journal article" date="2015" name="Int. J. Syst. Evol. Microbiol.">
        <title>Flavisolibacter ginsenosidimutans sp. nov., with ginsenoside-converting activity isolated from soil used for cultivating ginseng.</title>
        <authorList>
            <person name="Zhao Y."/>
            <person name="Liu Q."/>
            <person name="Kang M.S."/>
            <person name="Jin F."/>
            <person name="Yu H."/>
            <person name="Im W.T."/>
        </authorList>
    </citation>
    <scope>NUCLEOTIDE SEQUENCE [LARGE SCALE GENOMIC DNA]</scope>
    <source>
        <strain evidence="4 5">Gsoil 636</strain>
    </source>
</reference>
<keyword evidence="5" id="KW-1185">Reference proteome</keyword>
<protein>
    <submittedName>
        <fullName evidence="4">BamA/TamA family outer membrane protein</fullName>
    </submittedName>
</protein>
<proteinExistence type="predicted"/>
<evidence type="ECO:0000256" key="1">
    <source>
        <dbReference type="ARBA" id="ARBA00004370"/>
    </source>
</evidence>
<name>A0A5B8UM47_9BACT</name>
<accession>A0A5B8UM47</accession>
<dbReference type="EMBL" id="CP042433">
    <property type="protein sequence ID" value="QEC57751.1"/>
    <property type="molecule type" value="Genomic_DNA"/>
</dbReference>
<dbReference type="Pfam" id="PF01103">
    <property type="entry name" value="Omp85"/>
    <property type="match status" value="1"/>
</dbReference>
<evidence type="ECO:0000256" key="2">
    <source>
        <dbReference type="ARBA" id="ARBA00023136"/>
    </source>
</evidence>
<dbReference type="RefSeq" id="WP_146790400.1">
    <property type="nucleotide sequence ID" value="NZ_BAABIO010000003.1"/>
</dbReference>
<dbReference type="Gene3D" id="3.10.20.310">
    <property type="entry name" value="membrane protein fhac"/>
    <property type="match status" value="1"/>
</dbReference>
<evidence type="ECO:0000313" key="4">
    <source>
        <dbReference type="EMBL" id="QEC57751.1"/>
    </source>
</evidence>
<dbReference type="Gene3D" id="2.40.160.50">
    <property type="entry name" value="membrane protein fhac: a member of the omp85/tpsb transporter family"/>
    <property type="match status" value="1"/>
</dbReference>
<dbReference type="KEGG" id="fgg:FSB75_18195"/>
<dbReference type="OrthoDB" id="9811416at2"/>
<organism evidence="4 5">
    <name type="scientific">Flavisolibacter ginsenosidimutans</name>
    <dbReference type="NCBI Taxonomy" id="661481"/>
    <lineage>
        <taxon>Bacteria</taxon>
        <taxon>Pseudomonadati</taxon>
        <taxon>Bacteroidota</taxon>
        <taxon>Chitinophagia</taxon>
        <taxon>Chitinophagales</taxon>
        <taxon>Chitinophagaceae</taxon>
        <taxon>Flavisolibacter</taxon>
    </lineage>
</organism>
<evidence type="ECO:0000259" key="3">
    <source>
        <dbReference type="Pfam" id="PF01103"/>
    </source>
</evidence>
<evidence type="ECO:0000313" key="5">
    <source>
        <dbReference type="Proteomes" id="UP000321204"/>
    </source>
</evidence>
<dbReference type="GO" id="GO:0019867">
    <property type="term" value="C:outer membrane"/>
    <property type="evidence" value="ECO:0007669"/>
    <property type="project" value="InterPro"/>
</dbReference>
<dbReference type="AlphaFoldDB" id="A0A5B8UM47"/>
<keyword evidence="2" id="KW-0472">Membrane</keyword>
<dbReference type="Proteomes" id="UP000321204">
    <property type="component" value="Chromosome"/>
</dbReference>
<gene>
    <name evidence="4" type="ORF">FSB75_18195</name>
</gene>
<comment type="subcellular location">
    <subcellularLocation>
        <location evidence="1">Membrane</location>
    </subcellularLocation>
</comment>
<sequence length="592" mass="66105">MAKVKYRSIVFLFLTVLCVRVAGQGYAVTYIADDSAQLARQNLARQFANRFDANTYVAGLLPLLRARGFVTASLDSVRLDSSAATVVLFFGEQYKWGLIRTAKADAPLLEAVRFPTMKGLMDFSVLGGWQKRILDYLEETGRPFGKTYLDSLEMANGEVSALLRIDEGPLYKIDSLQVFGDAKVNADFLYKYLDLPPGTLYDRRKLLAVNKKLSELSYVEEENPAQLSMLPTGAVLNLYLKAKRSSQVNALVGFLPNSEQATGQRKFQLTVDANVLLKNALGNGETIGLLWQQLQKGSPRLNLLYEQPYIFKSPFGATFSLDMYKRDSFFLNLNMNLGVNYRLGEKQTASVFLQRRQSIVNGIDAAAIVQTKQLPLEADVSSFNLGIGYDFNNTDYRYNPRKGSQLLVNASAGTKNIKKNNLILELQDPSDPSFKFESLYDTVKLKAYQFRITAAGAQYVQLGKQTTLKLGGNFGVYQSANVFRNELFMIGGNRLLRGFDEESQFVSQYGVGTVEFRLLTGLNSNFFAFADGGWGKYPLEKIRSHTYISTGVGLSFQPKAGLINVTWAVGKRDDSNLNLRQSKIHIGFVSFF</sequence>
<feature type="domain" description="Bacterial surface antigen (D15)" evidence="3">
    <location>
        <begin position="279"/>
        <end position="574"/>
    </location>
</feature>